<organism evidence="1 2">
    <name type="scientific">Daphnia pulex</name>
    <name type="common">Water flea</name>
    <dbReference type="NCBI Taxonomy" id="6669"/>
    <lineage>
        <taxon>Eukaryota</taxon>
        <taxon>Metazoa</taxon>
        <taxon>Ecdysozoa</taxon>
        <taxon>Arthropoda</taxon>
        <taxon>Crustacea</taxon>
        <taxon>Branchiopoda</taxon>
        <taxon>Diplostraca</taxon>
        <taxon>Cladocera</taxon>
        <taxon>Anomopoda</taxon>
        <taxon>Daphniidae</taxon>
        <taxon>Daphnia</taxon>
    </lineage>
</organism>
<sequence>MPGITVVSFLQMKRNNTLFNYTAKNLAQENVHWNVEPSILPVQIIVPANDIPTPAIKNHIPANNIPTPANETVIWNPPCPMTCLIERMAEYRKAKNTSIELNSASDQCDARLDTEFTISPIDVLEQQIIVTPGSEETLRGQFQSWNLALKMLRNLTKRTLELVVGNTMKHWGIIVKFDKKPTSIAEPLLLKAVKANPGATLPGFHAVAAAGNRIRSKSRPKHPKDQFFDLDTRNLPKKFFFGKRLLLAEEKNADVISFSPPDRGAKSTFRKLSDQCLTTLSSIESFRQMLMMEQRECFWIWRFRIKYQ</sequence>
<dbReference type="KEGG" id="dpx:DAPPUDRAFT_114325"/>
<dbReference type="InParanoid" id="E9HHU7"/>
<dbReference type="EMBL" id="GL732650">
    <property type="protein sequence ID" value="EFX68704.1"/>
    <property type="molecule type" value="Genomic_DNA"/>
</dbReference>
<protein>
    <submittedName>
        <fullName evidence="1">Uncharacterized protein</fullName>
    </submittedName>
</protein>
<name>E9HHU7_DAPPU</name>
<dbReference type="PANTHER" id="PTHR20956">
    <property type="entry name" value="HEH2P"/>
    <property type="match status" value="1"/>
</dbReference>
<dbReference type="Proteomes" id="UP000000305">
    <property type="component" value="Unassembled WGS sequence"/>
</dbReference>
<dbReference type="HOGENOM" id="CLU_903876_0_0_1"/>
<evidence type="ECO:0000313" key="2">
    <source>
        <dbReference type="Proteomes" id="UP000000305"/>
    </source>
</evidence>
<reference evidence="1 2" key="1">
    <citation type="journal article" date="2011" name="Science">
        <title>The ecoresponsive genome of Daphnia pulex.</title>
        <authorList>
            <person name="Colbourne J.K."/>
            <person name="Pfrender M.E."/>
            <person name="Gilbert D."/>
            <person name="Thomas W.K."/>
            <person name="Tucker A."/>
            <person name="Oakley T.H."/>
            <person name="Tokishita S."/>
            <person name="Aerts A."/>
            <person name="Arnold G.J."/>
            <person name="Basu M.K."/>
            <person name="Bauer D.J."/>
            <person name="Caceres C.E."/>
            <person name="Carmel L."/>
            <person name="Casola C."/>
            <person name="Choi J.H."/>
            <person name="Detter J.C."/>
            <person name="Dong Q."/>
            <person name="Dusheyko S."/>
            <person name="Eads B.D."/>
            <person name="Frohlich T."/>
            <person name="Geiler-Samerotte K.A."/>
            <person name="Gerlach D."/>
            <person name="Hatcher P."/>
            <person name="Jogdeo S."/>
            <person name="Krijgsveld J."/>
            <person name="Kriventseva E.V."/>
            <person name="Kultz D."/>
            <person name="Laforsch C."/>
            <person name="Lindquist E."/>
            <person name="Lopez J."/>
            <person name="Manak J.R."/>
            <person name="Muller J."/>
            <person name="Pangilinan J."/>
            <person name="Patwardhan R.P."/>
            <person name="Pitluck S."/>
            <person name="Pritham E.J."/>
            <person name="Rechtsteiner A."/>
            <person name="Rho M."/>
            <person name="Rogozin I.B."/>
            <person name="Sakarya O."/>
            <person name="Salamov A."/>
            <person name="Schaack S."/>
            <person name="Shapiro H."/>
            <person name="Shiga Y."/>
            <person name="Skalitzky C."/>
            <person name="Smith Z."/>
            <person name="Souvorov A."/>
            <person name="Sung W."/>
            <person name="Tang Z."/>
            <person name="Tsuchiya D."/>
            <person name="Tu H."/>
            <person name="Vos H."/>
            <person name="Wang M."/>
            <person name="Wolf Y.I."/>
            <person name="Yamagata H."/>
            <person name="Yamada T."/>
            <person name="Ye Y."/>
            <person name="Shaw J.R."/>
            <person name="Andrews J."/>
            <person name="Crease T.J."/>
            <person name="Tang H."/>
            <person name="Lucas S.M."/>
            <person name="Robertson H.M."/>
            <person name="Bork P."/>
            <person name="Koonin E.V."/>
            <person name="Zdobnov E.M."/>
            <person name="Grigoriev I.V."/>
            <person name="Lynch M."/>
            <person name="Boore J.L."/>
        </authorList>
    </citation>
    <scope>NUCLEOTIDE SEQUENCE [LARGE SCALE GENOMIC DNA]</scope>
</reference>
<dbReference type="PANTHER" id="PTHR20956:SF12">
    <property type="entry name" value="FLYWCH-TYPE DOMAIN-CONTAINING PROTEIN"/>
    <property type="match status" value="1"/>
</dbReference>
<dbReference type="AlphaFoldDB" id="E9HHU7"/>
<gene>
    <name evidence="1" type="ORF">DAPPUDRAFT_114325</name>
</gene>
<dbReference type="PhylomeDB" id="E9HHU7"/>
<keyword evidence="2" id="KW-1185">Reference proteome</keyword>
<evidence type="ECO:0000313" key="1">
    <source>
        <dbReference type="EMBL" id="EFX68704.1"/>
    </source>
</evidence>
<proteinExistence type="predicted"/>
<accession>E9HHU7</accession>